<comment type="catalytic activity">
    <reaction evidence="13">
        <text>gamma-L-glutamyl-L-cysteine + glycine + ATP = glutathione + ADP + phosphate + H(+)</text>
        <dbReference type="Rhea" id="RHEA:13557"/>
        <dbReference type="ChEBI" id="CHEBI:15378"/>
        <dbReference type="ChEBI" id="CHEBI:30616"/>
        <dbReference type="ChEBI" id="CHEBI:43474"/>
        <dbReference type="ChEBI" id="CHEBI:57305"/>
        <dbReference type="ChEBI" id="CHEBI:57925"/>
        <dbReference type="ChEBI" id="CHEBI:58173"/>
        <dbReference type="ChEBI" id="CHEBI:456216"/>
        <dbReference type="EC" id="6.3.2.3"/>
    </reaction>
</comment>
<keyword evidence="8 13" id="KW-0067">ATP-binding</keyword>
<evidence type="ECO:0000256" key="4">
    <source>
        <dbReference type="ARBA" id="ARBA00022598"/>
    </source>
</evidence>
<dbReference type="GO" id="GO:0046872">
    <property type="term" value="F:metal ion binding"/>
    <property type="evidence" value="ECO:0007669"/>
    <property type="project" value="UniProtKB-KW"/>
</dbReference>
<comment type="pathway">
    <text evidence="13">Sulfur metabolism; glutathione biosynthesis; glutathione from L-cysteine and L-glutamate: step 2/2.</text>
</comment>
<protein>
    <recommendedName>
        <fullName evidence="13">Glutathione biosynthesis bifunctional protein GshAB</fullName>
    </recommendedName>
    <alternativeName>
        <fullName evidence="13">Gamma-GCS-GS</fullName>
        <shortName evidence="13">GCS-GS</shortName>
    </alternativeName>
    <domain>
        <recommendedName>
            <fullName evidence="13">Glutamate--cysteine ligase</fullName>
            <ecNumber evidence="13">6.3.2.2</ecNumber>
        </recommendedName>
        <alternativeName>
            <fullName evidence="13">Gamma-ECS</fullName>
            <shortName evidence="13">GCS</shortName>
        </alternativeName>
        <alternativeName>
            <fullName evidence="13">Gamma-glutamylcysteine synthetase</fullName>
        </alternativeName>
    </domain>
    <domain>
        <recommendedName>
            <fullName evidence="13">Glutathione synthetase</fullName>
            <ecNumber evidence="13">6.3.2.3</ecNumber>
        </recommendedName>
        <alternativeName>
            <fullName evidence="13">GSH synthetase</fullName>
            <shortName evidence="13">GS</shortName>
            <shortName evidence="13">GSH-S</shortName>
            <shortName evidence="13">GSHase</shortName>
        </alternativeName>
        <alternativeName>
            <fullName evidence="13">Glutathione synthase</fullName>
        </alternativeName>
    </domain>
</protein>
<dbReference type="SUPFAM" id="SSF55931">
    <property type="entry name" value="Glutamine synthetase/guanido kinase"/>
    <property type="match status" value="1"/>
</dbReference>
<comment type="subunit">
    <text evidence="13">Monomer.</text>
</comment>
<dbReference type="PROSITE" id="PS50975">
    <property type="entry name" value="ATP_GRASP"/>
    <property type="match status" value="1"/>
</dbReference>
<dbReference type="InterPro" id="IPR007370">
    <property type="entry name" value="Glu_cys_ligase"/>
</dbReference>
<keyword evidence="6" id="KW-0479">Metal-binding</keyword>
<evidence type="ECO:0000256" key="10">
    <source>
        <dbReference type="ARBA" id="ARBA00023211"/>
    </source>
</evidence>
<dbReference type="GO" id="GO:0005829">
    <property type="term" value="C:cytosol"/>
    <property type="evidence" value="ECO:0007669"/>
    <property type="project" value="TreeGrafter"/>
</dbReference>
<dbReference type="HAMAP" id="MF_00782">
    <property type="entry name" value="Glut_biosynth"/>
    <property type="match status" value="1"/>
</dbReference>
<dbReference type="InterPro" id="IPR006335">
    <property type="entry name" value="Glut_biosynth"/>
</dbReference>
<dbReference type="GO" id="GO:0004357">
    <property type="term" value="F:glutamate-cysteine ligase activity"/>
    <property type="evidence" value="ECO:0007669"/>
    <property type="project" value="UniProtKB-UniRule"/>
</dbReference>
<keyword evidence="9" id="KW-0460">Magnesium</keyword>
<keyword evidence="16" id="KW-1185">Reference proteome</keyword>
<accession>A0A1G9B2M8</accession>
<dbReference type="InterPro" id="IPR011761">
    <property type="entry name" value="ATP-grasp"/>
</dbReference>
<proteinExistence type="inferred from homology"/>
<comment type="function">
    <text evidence="13">Synthesizes glutathione from L-glutamate and L-cysteine via gamma-L-glutamyl-L-cysteine.</text>
</comment>
<evidence type="ECO:0000259" key="14">
    <source>
        <dbReference type="PROSITE" id="PS50975"/>
    </source>
</evidence>
<keyword evidence="4 13" id="KW-0436">Ligase</keyword>
<keyword evidence="10" id="KW-0464">Manganese</keyword>
<dbReference type="Proteomes" id="UP000199433">
    <property type="component" value="Unassembled WGS sequence"/>
</dbReference>
<reference evidence="16" key="1">
    <citation type="submission" date="2016-10" db="EMBL/GenBank/DDBJ databases">
        <authorList>
            <person name="Varghese N."/>
            <person name="Submissions S."/>
        </authorList>
    </citation>
    <scope>NUCLEOTIDE SEQUENCE [LARGE SCALE GENOMIC DNA]</scope>
    <source>
        <strain evidence="16">DSM 19181</strain>
    </source>
</reference>
<dbReference type="GO" id="GO:0004363">
    <property type="term" value="F:glutathione synthase activity"/>
    <property type="evidence" value="ECO:0007669"/>
    <property type="project" value="UniProtKB-UniRule"/>
</dbReference>
<dbReference type="InterPro" id="IPR040657">
    <property type="entry name" value="GshAB_ATP-grasp"/>
</dbReference>
<dbReference type="EMBL" id="FNFK01000024">
    <property type="protein sequence ID" value="SDK33797.1"/>
    <property type="molecule type" value="Genomic_DNA"/>
</dbReference>
<dbReference type="GO" id="GO:0005524">
    <property type="term" value="F:ATP binding"/>
    <property type="evidence" value="ECO:0007669"/>
    <property type="project" value="UniProtKB-UniRule"/>
</dbReference>
<dbReference type="AlphaFoldDB" id="A0A1G9B2M8"/>
<evidence type="ECO:0000256" key="6">
    <source>
        <dbReference type="ARBA" id="ARBA00022723"/>
    </source>
</evidence>
<comment type="pathway">
    <text evidence="3 13">Sulfur metabolism; glutathione biosynthesis; glutathione from L-cysteine and L-glutamate: step 1/2.</text>
</comment>
<dbReference type="InterPro" id="IPR006334">
    <property type="entry name" value="Glut_cys_ligase"/>
</dbReference>
<organism evidence="15 16">
    <name type="scientific">Alkalibacterium thalassium</name>
    <dbReference type="NCBI Taxonomy" id="426701"/>
    <lineage>
        <taxon>Bacteria</taxon>
        <taxon>Bacillati</taxon>
        <taxon>Bacillota</taxon>
        <taxon>Bacilli</taxon>
        <taxon>Lactobacillales</taxon>
        <taxon>Carnobacteriaceae</taxon>
        <taxon>Alkalibacterium</taxon>
    </lineage>
</organism>
<feature type="region of interest" description="Glutamate--cysteine ligase" evidence="13">
    <location>
        <begin position="1"/>
        <end position="334"/>
    </location>
</feature>
<dbReference type="RefSeq" id="WP_091267033.1">
    <property type="nucleotide sequence ID" value="NZ_FNFK01000024.1"/>
</dbReference>
<dbReference type="UniPathway" id="UPA00142">
    <property type="reaction ID" value="UER00209"/>
</dbReference>
<evidence type="ECO:0000256" key="13">
    <source>
        <dbReference type="HAMAP-Rule" id="MF_00782"/>
    </source>
</evidence>
<dbReference type="OrthoDB" id="9803907at2"/>
<evidence type="ECO:0000256" key="12">
    <source>
        <dbReference type="ARBA" id="ARBA00048819"/>
    </source>
</evidence>
<dbReference type="NCBIfam" id="TIGR01435">
    <property type="entry name" value="glu_cys_lig_rel"/>
    <property type="match status" value="1"/>
</dbReference>
<evidence type="ECO:0000256" key="3">
    <source>
        <dbReference type="ARBA" id="ARBA00005006"/>
    </source>
</evidence>
<dbReference type="PANTHER" id="PTHR38761">
    <property type="entry name" value="GLUTAMATE--CYSTEINE LIGASE"/>
    <property type="match status" value="1"/>
</dbReference>
<evidence type="ECO:0000256" key="2">
    <source>
        <dbReference type="ARBA" id="ARBA00001946"/>
    </source>
</evidence>
<dbReference type="STRING" id="426701.SAMN04488098_102426"/>
<comment type="cofactor">
    <cofactor evidence="1">
        <name>Mn(2+)</name>
        <dbReference type="ChEBI" id="CHEBI:29035"/>
    </cofactor>
</comment>
<evidence type="ECO:0000313" key="16">
    <source>
        <dbReference type="Proteomes" id="UP000199433"/>
    </source>
</evidence>
<evidence type="ECO:0000256" key="11">
    <source>
        <dbReference type="ARBA" id="ARBA00023268"/>
    </source>
</evidence>
<keyword evidence="11 13" id="KW-0511">Multifunctional enzyme</keyword>
<dbReference type="Pfam" id="PF18419">
    <property type="entry name" value="ATP-grasp_6"/>
    <property type="match status" value="1"/>
</dbReference>
<comment type="cofactor">
    <cofactor evidence="2">
        <name>Mg(2+)</name>
        <dbReference type="ChEBI" id="CHEBI:18420"/>
    </cofactor>
</comment>
<dbReference type="NCBIfam" id="NF002688">
    <property type="entry name" value="PRK02471.1"/>
    <property type="match status" value="1"/>
</dbReference>
<feature type="domain" description="ATP-grasp" evidence="14">
    <location>
        <begin position="491"/>
        <end position="749"/>
    </location>
</feature>
<dbReference type="EC" id="6.3.2.2" evidence="13"/>
<dbReference type="Gene3D" id="3.30.470.20">
    <property type="entry name" value="ATP-grasp fold, B domain"/>
    <property type="match status" value="2"/>
</dbReference>
<gene>
    <name evidence="13" type="primary">gshAB</name>
    <name evidence="13" type="synonym">gshF</name>
    <name evidence="15" type="ORF">SAMN04488098_102426</name>
</gene>
<dbReference type="InterPro" id="IPR014746">
    <property type="entry name" value="Gln_synth/guanido_kin_cat_dom"/>
</dbReference>
<dbReference type="Gene3D" id="3.30.590.20">
    <property type="match status" value="1"/>
</dbReference>
<evidence type="ECO:0000256" key="5">
    <source>
        <dbReference type="ARBA" id="ARBA00022684"/>
    </source>
</evidence>
<dbReference type="SUPFAM" id="SSF56059">
    <property type="entry name" value="Glutathione synthetase ATP-binding domain-like"/>
    <property type="match status" value="1"/>
</dbReference>
<evidence type="ECO:0000256" key="9">
    <source>
        <dbReference type="ARBA" id="ARBA00022842"/>
    </source>
</evidence>
<dbReference type="PANTHER" id="PTHR38761:SF1">
    <property type="entry name" value="GLUTAMATE--CYSTEINE LIGASE"/>
    <property type="match status" value="1"/>
</dbReference>
<comment type="similarity">
    <text evidence="13">In the N-terminal section; belongs to the glutamate--cysteine ligase type 1 family. Type 2 subfamily.</text>
</comment>
<name>A0A1G9B2M8_9LACT</name>
<keyword evidence="7 13" id="KW-0547">Nucleotide-binding</keyword>
<dbReference type="EC" id="6.3.2.3" evidence="13"/>
<evidence type="ECO:0000256" key="1">
    <source>
        <dbReference type="ARBA" id="ARBA00001936"/>
    </source>
</evidence>
<comment type="catalytic activity">
    <reaction evidence="12 13">
        <text>L-cysteine + L-glutamate + ATP = gamma-L-glutamyl-L-cysteine + ADP + phosphate + H(+)</text>
        <dbReference type="Rhea" id="RHEA:13285"/>
        <dbReference type="ChEBI" id="CHEBI:15378"/>
        <dbReference type="ChEBI" id="CHEBI:29985"/>
        <dbReference type="ChEBI" id="CHEBI:30616"/>
        <dbReference type="ChEBI" id="CHEBI:35235"/>
        <dbReference type="ChEBI" id="CHEBI:43474"/>
        <dbReference type="ChEBI" id="CHEBI:58173"/>
        <dbReference type="ChEBI" id="CHEBI:456216"/>
        <dbReference type="EC" id="6.3.2.2"/>
    </reaction>
</comment>
<evidence type="ECO:0000256" key="8">
    <source>
        <dbReference type="ARBA" id="ARBA00022840"/>
    </source>
</evidence>
<sequence length="755" mass="86950">MNIKQIVTVHHLQELYKKGSFGIEKEGLRTTREGDLALSPHPALFGSRKHHPYIQTDFSESQLELVTPPQNTLKEQYKWLEALHDVVNRTIDTEEFVWPFSMPSRLPDEKNIPIIKVEDRKEIEYREQLAEKYGKKKQMISGVHYNFSFSSDFMDALASIAETPEKLTSWSNDLYLKMSRNYLRYQWILTYLFGASPVSDDTFSSEDSRQYYRSIRNSPLGYHNSFTNKVSYQAIEEYVRDIEHLVEEGTLIEEREYYGSARLRGKGKAVRNLISSGTRYVEFRSFDLNPFSRLGFSYEQSLFTHLFLMTMVWMDKDSTTEDVKTGAEMNEQTAMEDPFESSRFKEEGQFLLNMMKETINALHLSSEYDAVLETAHTLLDHPEQTLSARIVKELENGRSFIEYGINLGQQYKEVSFEKPFLVKGFTEMEMSTQLLLFDALKLGLETELLDSHDQFLKLTHGDKTEYVRNGNMTSKDTYISHWIMANKTVTKKILKNYGYRVPHGEEFASIEDAVNAYALFDRKAIVVKPKSTNYGLGISIFKHPASYEAYSEAVRLAFEEDGQILVEDYIEGTEYRFVVIDDKVEAVMLRQPANVTGDGRQTIEQLIQKKNTHPYRGTNHRAPLEKIKMGELERLMLKEQGYTFDSIPAEGERVLLRENSNISTGGDSIDMTDDMDESYKKLAVEMAKALEVKVTGLDLIIPDIDRPSTKDKPGYVVIEANFNPAMHMHAFVQKGKGRNLARKVIDMLFPSIDLS</sequence>
<keyword evidence="5 13" id="KW-0317">Glutathione biosynthesis</keyword>
<evidence type="ECO:0000256" key="7">
    <source>
        <dbReference type="ARBA" id="ARBA00022741"/>
    </source>
</evidence>
<evidence type="ECO:0000313" key="15">
    <source>
        <dbReference type="EMBL" id="SDK33797.1"/>
    </source>
</evidence>
<dbReference type="Pfam" id="PF04262">
    <property type="entry name" value="Glu_cys_ligase"/>
    <property type="match status" value="2"/>
</dbReference>